<accession>A0ABW9KN53</accession>
<sequence>MSSTDRVEAKRRQQRASLPYPPPGPLVVAGVMSGTSADGVDVALVRISPGRSDGTPRIKLLGHTHSAYPSRLRAAVLAAMDARSISTAELARLHWRLGEVYAEAILAAEAQLGTRAKLAGVHGQTVYHQGAPAKYLGTTLRCTWQLGEAAEIAARTGLPVVSDFRPADMAAGGQGAPLVPMLDRVLYAHPTRNRILQNLGGIANMAALPAGSTEVLAFDSGPANVVIDGAMQRLYNKRLDRDGRTAAKGQILQAVLADSLRHLYFAEPAPKSCGREEFGGTFVDRFIAQCRTAEGADADVIATATALTAESILEAYRRFVWPFLGQHAPLADAAEYIVAGGGSRNASLMRMLREGLEPLGIEVSTSDDTGIPAEAKEAVAFALLAWLRWHGLPGNVPSATGAKGPVLLGRITL</sequence>
<feature type="region of interest" description="Disordered" evidence="2">
    <location>
        <begin position="1"/>
        <end position="22"/>
    </location>
</feature>
<dbReference type="PANTHER" id="PTHR30605">
    <property type="entry name" value="ANHYDRO-N-ACETYLMURAMIC ACID KINASE"/>
    <property type="match status" value="1"/>
</dbReference>
<evidence type="ECO:0000313" key="4">
    <source>
        <dbReference type="Proteomes" id="UP001634747"/>
    </source>
</evidence>
<keyword evidence="1" id="KW-0119">Carbohydrate metabolism</keyword>
<dbReference type="EMBL" id="JBJYXY010000001">
    <property type="protein sequence ID" value="MFN2976522.1"/>
    <property type="molecule type" value="Genomic_DNA"/>
</dbReference>
<dbReference type="RefSeq" id="WP_263412003.1">
    <property type="nucleotide sequence ID" value="NZ_BAABBH010000001.1"/>
</dbReference>
<comment type="pathway">
    <text evidence="1">Amino-sugar metabolism; 1,6-anhydro-N-acetylmuramate degradation.</text>
</comment>
<dbReference type="NCBIfam" id="NF007148">
    <property type="entry name" value="PRK09585.3-2"/>
    <property type="match status" value="1"/>
</dbReference>
<proteinExistence type="inferred from homology"/>
<organism evidence="3 4">
    <name type="scientific">Terriglobus aquaticus</name>
    <dbReference type="NCBI Taxonomy" id="940139"/>
    <lineage>
        <taxon>Bacteria</taxon>
        <taxon>Pseudomonadati</taxon>
        <taxon>Acidobacteriota</taxon>
        <taxon>Terriglobia</taxon>
        <taxon>Terriglobales</taxon>
        <taxon>Acidobacteriaceae</taxon>
        <taxon>Terriglobus</taxon>
    </lineage>
</organism>
<reference evidence="3 4" key="1">
    <citation type="submission" date="2024-12" db="EMBL/GenBank/DDBJ databases">
        <authorList>
            <person name="Lee Y."/>
        </authorList>
    </citation>
    <scope>NUCLEOTIDE SEQUENCE [LARGE SCALE GENOMIC DNA]</scope>
    <source>
        <strain evidence="3 4">03SUJ4</strain>
    </source>
</reference>
<dbReference type="Gene3D" id="3.30.420.40">
    <property type="match status" value="2"/>
</dbReference>
<dbReference type="Pfam" id="PF03702">
    <property type="entry name" value="AnmK"/>
    <property type="match status" value="1"/>
</dbReference>
<dbReference type="GO" id="GO:0016301">
    <property type="term" value="F:kinase activity"/>
    <property type="evidence" value="ECO:0007669"/>
    <property type="project" value="UniProtKB-KW"/>
</dbReference>
<keyword evidence="1 3" id="KW-0808">Transferase</keyword>
<keyword evidence="1" id="KW-0067">ATP-binding</keyword>
<evidence type="ECO:0000256" key="1">
    <source>
        <dbReference type="HAMAP-Rule" id="MF_01270"/>
    </source>
</evidence>
<dbReference type="InterPro" id="IPR005338">
    <property type="entry name" value="Anhydro_N_Ac-Mur_kinase"/>
</dbReference>
<feature type="binding site" evidence="1">
    <location>
        <begin position="34"/>
        <end position="41"/>
    </location>
    <ligand>
        <name>ATP</name>
        <dbReference type="ChEBI" id="CHEBI:30616"/>
    </ligand>
</feature>
<dbReference type="InterPro" id="IPR043129">
    <property type="entry name" value="ATPase_NBD"/>
</dbReference>
<evidence type="ECO:0000256" key="2">
    <source>
        <dbReference type="SAM" id="MobiDB-lite"/>
    </source>
</evidence>
<keyword evidence="4" id="KW-1185">Reference proteome</keyword>
<dbReference type="Proteomes" id="UP001634747">
    <property type="component" value="Unassembled WGS sequence"/>
</dbReference>
<comment type="function">
    <text evidence="1">Catalyzes the specific phosphorylation of 1,6-anhydro-N-acetylmuramic acid (anhMurNAc) with the simultaneous cleavage of the 1,6-anhydro ring, generating MurNAc-6-P. Is required for the utilization of anhMurNAc either imported from the medium or derived from its own cell wall murein, and thus plays a role in cell wall recycling.</text>
</comment>
<dbReference type="CDD" id="cd24050">
    <property type="entry name" value="ASKHA_NBD_ANMK"/>
    <property type="match status" value="1"/>
</dbReference>
<gene>
    <name evidence="1" type="primary">anmK</name>
    <name evidence="3" type="ORF">ACK2TP_12175</name>
</gene>
<comment type="pathway">
    <text evidence="1">Cell wall biogenesis; peptidoglycan recycling.</text>
</comment>
<evidence type="ECO:0000313" key="3">
    <source>
        <dbReference type="EMBL" id="MFN2976522.1"/>
    </source>
</evidence>
<protein>
    <recommendedName>
        <fullName evidence="1">Anhydro-N-acetylmuramic acid kinase</fullName>
        <ecNumber evidence="1">2.7.1.170</ecNumber>
    </recommendedName>
    <alternativeName>
        <fullName evidence="1">AnhMurNAc kinase</fullName>
    </alternativeName>
</protein>
<dbReference type="PANTHER" id="PTHR30605:SF0">
    <property type="entry name" value="ANHYDRO-N-ACETYLMURAMIC ACID KINASE"/>
    <property type="match status" value="1"/>
</dbReference>
<feature type="compositionally biased region" description="Basic and acidic residues" evidence="2">
    <location>
        <begin position="1"/>
        <end position="11"/>
    </location>
</feature>
<dbReference type="SUPFAM" id="SSF53067">
    <property type="entry name" value="Actin-like ATPase domain"/>
    <property type="match status" value="1"/>
</dbReference>
<comment type="caution">
    <text evidence="3">The sequence shown here is derived from an EMBL/GenBank/DDBJ whole genome shotgun (WGS) entry which is preliminary data.</text>
</comment>
<dbReference type="EC" id="2.7.1.170" evidence="1"/>
<name>A0ABW9KN53_9BACT</name>
<comment type="similarity">
    <text evidence="1">Belongs to the anhydro-N-acetylmuramic acid kinase family.</text>
</comment>
<keyword evidence="1 3" id="KW-0418">Kinase</keyword>
<comment type="catalytic activity">
    <reaction evidence="1">
        <text>1,6-anhydro-N-acetyl-beta-muramate + ATP + H2O = N-acetyl-D-muramate 6-phosphate + ADP + H(+)</text>
        <dbReference type="Rhea" id="RHEA:24952"/>
        <dbReference type="ChEBI" id="CHEBI:15377"/>
        <dbReference type="ChEBI" id="CHEBI:15378"/>
        <dbReference type="ChEBI" id="CHEBI:30616"/>
        <dbReference type="ChEBI" id="CHEBI:58690"/>
        <dbReference type="ChEBI" id="CHEBI:58722"/>
        <dbReference type="ChEBI" id="CHEBI:456216"/>
        <dbReference type="EC" id="2.7.1.170"/>
    </reaction>
</comment>
<keyword evidence="1" id="KW-0547">Nucleotide-binding</keyword>
<dbReference type="HAMAP" id="MF_01270">
    <property type="entry name" value="AnhMurNAc_kinase"/>
    <property type="match status" value="1"/>
</dbReference>